<dbReference type="Proteomes" id="UP001177670">
    <property type="component" value="Unassembled WGS sequence"/>
</dbReference>
<organism evidence="2 3">
    <name type="scientific">Melipona bicolor</name>
    <dbReference type="NCBI Taxonomy" id="60889"/>
    <lineage>
        <taxon>Eukaryota</taxon>
        <taxon>Metazoa</taxon>
        <taxon>Ecdysozoa</taxon>
        <taxon>Arthropoda</taxon>
        <taxon>Hexapoda</taxon>
        <taxon>Insecta</taxon>
        <taxon>Pterygota</taxon>
        <taxon>Neoptera</taxon>
        <taxon>Endopterygota</taxon>
        <taxon>Hymenoptera</taxon>
        <taxon>Apocrita</taxon>
        <taxon>Aculeata</taxon>
        <taxon>Apoidea</taxon>
        <taxon>Anthophila</taxon>
        <taxon>Apidae</taxon>
        <taxon>Melipona</taxon>
    </lineage>
</organism>
<dbReference type="AlphaFoldDB" id="A0AA40FJ92"/>
<keyword evidence="1" id="KW-0732">Signal</keyword>
<evidence type="ECO:0000313" key="2">
    <source>
        <dbReference type="EMBL" id="KAK1119964.1"/>
    </source>
</evidence>
<evidence type="ECO:0000313" key="3">
    <source>
        <dbReference type="Proteomes" id="UP001177670"/>
    </source>
</evidence>
<accession>A0AA40FJ92</accession>
<dbReference type="EMBL" id="JAHYIQ010000033">
    <property type="protein sequence ID" value="KAK1119964.1"/>
    <property type="molecule type" value="Genomic_DNA"/>
</dbReference>
<evidence type="ECO:0000256" key="1">
    <source>
        <dbReference type="SAM" id="SignalP"/>
    </source>
</evidence>
<protein>
    <submittedName>
        <fullName evidence="2">Uncharacterized protein</fullName>
    </submittedName>
</protein>
<name>A0AA40FJ92_9HYME</name>
<proteinExistence type="predicted"/>
<sequence length="94" mass="10346">MRISCLVKLRFALIAILSFPLSSAVAADVIGLNAHNVDNAQIHPTRISDCAHILRIYLYVIVIEEKEQSIEKRCAPISGTRTLSNNVFGLVAIE</sequence>
<gene>
    <name evidence="2" type="ORF">K0M31_012693</name>
</gene>
<keyword evidence="3" id="KW-1185">Reference proteome</keyword>
<comment type="caution">
    <text evidence="2">The sequence shown here is derived from an EMBL/GenBank/DDBJ whole genome shotgun (WGS) entry which is preliminary data.</text>
</comment>
<reference evidence="2" key="1">
    <citation type="submission" date="2021-10" db="EMBL/GenBank/DDBJ databases">
        <title>Melipona bicolor Genome sequencing and assembly.</title>
        <authorList>
            <person name="Araujo N.S."/>
            <person name="Arias M.C."/>
        </authorList>
    </citation>
    <scope>NUCLEOTIDE SEQUENCE</scope>
    <source>
        <strain evidence="2">USP_2M_L1-L4_2017</strain>
        <tissue evidence="2">Whole body</tissue>
    </source>
</reference>
<feature type="chain" id="PRO_5041295095" evidence="1">
    <location>
        <begin position="27"/>
        <end position="94"/>
    </location>
</feature>
<feature type="signal peptide" evidence="1">
    <location>
        <begin position="1"/>
        <end position="26"/>
    </location>
</feature>